<reference evidence="1 2" key="2">
    <citation type="submission" date="2018-11" db="EMBL/GenBank/DDBJ databases">
        <authorList>
            <consortium name="Pathogen Informatics"/>
        </authorList>
    </citation>
    <scope>NUCLEOTIDE SEQUENCE [LARGE SCALE GENOMIC DNA]</scope>
</reference>
<evidence type="ECO:0000313" key="3">
    <source>
        <dbReference type="WBParaSite" id="BTMF_0001433501-mRNA-1"/>
    </source>
</evidence>
<keyword evidence="2" id="KW-1185">Reference proteome</keyword>
<dbReference type="Proteomes" id="UP000280834">
    <property type="component" value="Unassembled WGS sequence"/>
</dbReference>
<dbReference type="AlphaFoldDB" id="A0A0R3R2U5"/>
<name>A0A0R3R2U5_9BILA</name>
<sequence length="65" mass="7333">MVQDALETARRGRTCVVIAHRLKTIQNADLIIVLKDGQVVECGNHIQLLAQKGLYCYLIEKQKVL</sequence>
<dbReference type="InterPro" id="IPR027417">
    <property type="entry name" value="P-loop_NTPase"/>
</dbReference>
<dbReference type="WBParaSite" id="BTMF_0001433501-mRNA-1">
    <property type="protein sequence ID" value="BTMF_0001433501-mRNA-1"/>
    <property type="gene ID" value="BTMF_0001433501"/>
</dbReference>
<dbReference type="EMBL" id="UZAG01019073">
    <property type="protein sequence ID" value="VDO42289.1"/>
    <property type="molecule type" value="Genomic_DNA"/>
</dbReference>
<reference evidence="3" key="1">
    <citation type="submission" date="2017-02" db="UniProtKB">
        <authorList>
            <consortium name="WormBaseParasite"/>
        </authorList>
    </citation>
    <scope>IDENTIFICATION</scope>
</reference>
<dbReference type="GO" id="GO:0005886">
    <property type="term" value="C:plasma membrane"/>
    <property type="evidence" value="ECO:0007669"/>
    <property type="project" value="TreeGrafter"/>
</dbReference>
<dbReference type="STRING" id="42155.A0A0R3R2U5"/>
<protein>
    <submittedName>
        <fullName evidence="3">ABC transporter domain-containing protein</fullName>
    </submittedName>
</protein>
<organism evidence="3">
    <name type="scientific">Brugia timori</name>
    <dbReference type="NCBI Taxonomy" id="42155"/>
    <lineage>
        <taxon>Eukaryota</taxon>
        <taxon>Metazoa</taxon>
        <taxon>Ecdysozoa</taxon>
        <taxon>Nematoda</taxon>
        <taxon>Chromadorea</taxon>
        <taxon>Rhabditida</taxon>
        <taxon>Spirurina</taxon>
        <taxon>Spiruromorpha</taxon>
        <taxon>Filarioidea</taxon>
        <taxon>Onchocercidae</taxon>
        <taxon>Brugia</taxon>
    </lineage>
</organism>
<dbReference type="GO" id="GO:0042626">
    <property type="term" value="F:ATPase-coupled transmembrane transporter activity"/>
    <property type="evidence" value="ECO:0007669"/>
    <property type="project" value="TreeGrafter"/>
</dbReference>
<dbReference type="InterPro" id="IPR039421">
    <property type="entry name" value="Type_1_exporter"/>
</dbReference>
<accession>A0A0R3R2U5</accession>
<gene>
    <name evidence="1" type="ORF">BTMF_LOCUS12331</name>
</gene>
<dbReference type="PANTHER" id="PTHR24222:SF76">
    <property type="entry name" value="MYCOBACTIN IMPORT ATP-BINDING_PERMEASE PROTEIN IRTB"/>
    <property type="match status" value="1"/>
</dbReference>
<dbReference type="SUPFAM" id="SSF52540">
    <property type="entry name" value="P-loop containing nucleoside triphosphate hydrolases"/>
    <property type="match status" value="1"/>
</dbReference>
<dbReference type="Gene3D" id="3.40.50.300">
    <property type="entry name" value="P-loop containing nucleotide triphosphate hydrolases"/>
    <property type="match status" value="1"/>
</dbReference>
<evidence type="ECO:0000313" key="1">
    <source>
        <dbReference type="EMBL" id="VDO42289.1"/>
    </source>
</evidence>
<evidence type="ECO:0000313" key="2">
    <source>
        <dbReference type="Proteomes" id="UP000280834"/>
    </source>
</evidence>
<dbReference type="PANTHER" id="PTHR24222">
    <property type="entry name" value="ABC TRANSPORTER B FAMILY"/>
    <property type="match status" value="1"/>
</dbReference>
<proteinExistence type="predicted"/>